<feature type="compositionally biased region" description="Polar residues" evidence="1">
    <location>
        <begin position="34"/>
        <end position="43"/>
    </location>
</feature>
<dbReference type="Proteomes" id="UP000663864">
    <property type="component" value="Unassembled WGS sequence"/>
</dbReference>
<accession>A0A813SV02</accession>
<organism evidence="2 4">
    <name type="scientific">Rotaria sordida</name>
    <dbReference type="NCBI Taxonomy" id="392033"/>
    <lineage>
        <taxon>Eukaryota</taxon>
        <taxon>Metazoa</taxon>
        <taxon>Spiralia</taxon>
        <taxon>Gnathifera</taxon>
        <taxon>Rotifera</taxon>
        <taxon>Eurotatoria</taxon>
        <taxon>Bdelloidea</taxon>
        <taxon>Philodinida</taxon>
        <taxon>Philodinidae</taxon>
        <taxon>Rotaria</taxon>
    </lineage>
</organism>
<proteinExistence type="predicted"/>
<dbReference type="Proteomes" id="UP000663836">
    <property type="component" value="Unassembled WGS sequence"/>
</dbReference>
<name>A0A813SV02_9BILA</name>
<evidence type="ECO:0000256" key="1">
    <source>
        <dbReference type="SAM" id="MobiDB-lite"/>
    </source>
</evidence>
<protein>
    <submittedName>
        <fullName evidence="2">Uncharacterized protein</fullName>
    </submittedName>
</protein>
<gene>
    <name evidence="3" type="ORF">JBS370_LOCUS10837</name>
    <name evidence="2" type="ORF">ZHD862_LOCUS2451</name>
</gene>
<dbReference type="EMBL" id="CAJNOT010000048">
    <property type="protein sequence ID" value="CAF0801824.1"/>
    <property type="molecule type" value="Genomic_DNA"/>
</dbReference>
<comment type="caution">
    <text evidence="2">The sequence shown here is derived from an EMBL/GenBank/DDBJ whole genome shotgun (WGS) entry which is preliminary data.</text>
</comment>
<evidence type="ECO:0000313" key="2">
    <source>
        <dbReference type="EMBL" id="CAF0801824.1"/>
    </source>
</evidence>
<sequence>MGSEHLSHLFAAKDPAYKDSPSVSKLVDEKSSSHHSLFHTSGTHPVAVSHRKKVSSSSLSSIKKSKLKLSSKDKKLLKLYSRQLSHIETTLDAIESLTKSNNSEHIKNLLSYRKRANQLHGDLKNLPHSSSDVDNNDFDQMKIEIEQLINDLKSYKMNNDDPDSKNSIDYLANFPLDVSDSENDEEIISTYF</sequence>
<feature type="region of interest" description="Disordered" evidence="1">
    <location>
        <begin position="16"/>
        <end position="59"/>
    </location>
</feature>
<dbReference type="AlphaFoldDB" id="A0A813SV02"/>
<reference evidence="2" key="1">
    <citation type="submission" date="2021-02" db="EMBL/GenBank/DDBJ databases">
        <authorList>
            <person name="Nowell W R."/>
        </authorList>
    </citation>
    <scope>NUCLEOTIDE SEQUENCE</scope>
</reference>
<evidence type="ECO:0000313" key="3">
    <source>
        <dbReference type="EMBL" id="CAF3721737.1"/>
    </source>
</evidence>
<evidence type="ECO:0000313" key="4">
    <source>
        <dbReference type="Proteomes" id="UP000663864"/>
    </source>
</evidence>
<dbReference type="EMBL" id="CAJOBD010000806">
    <property type="protein sequence ID" value="CAF3721737.1"/>
    <property type="molecule type" value="Genomic_DNA"/>
</dbReference>